<dbReference type="EMBL" id="CP025704">
    <property type="protein sequence ID" value="AUN97915.1"/>
    <property type="molecule type" value="Genomic_DNA"/>
</dbReference>
<accession>A0A2K9NS45</accession>
<dbReference type="Proteomes" id="UP000235584">
    <property type="component" value="Chromosome"/>
</dbReference>
<keyword evidence="2" id="KW-1185">Reference proteome</keyword>
<dbReference type="AlphaFoldDB" id="A0A2K9NS45"/>
<organism evidence="1 2">
    <name type="scientific">Bacteriovorax stolpii</name>
    <name type="common">Bdellovibrio stolpii</name>
    <dbReference type="NCBI Taxonomy" id="960"/>
    <lineage>
        <taxon>Bacteria</taxon>
        <taxon>Pseudomonadati</taxon>
        <taxon>Bdellovibrionota</taxon>
        <taxon>Bacteriovoracia</taxon>
        <taxon>Bacteriovoracales</taxon>
        <taxon>Bacteriovoracaceae</taxon>
        <taxon>Bacteriovorax</taxon>
    </lineage>
</organism>
<reference evidence="1 2" key="1">
    <citation type="submission" date="2018-01" db="EMBL/GenBank/DDBJ databases">
        <title>Complete genome sequence of Bacteriovorax stolpii DSM12778.</title>
        <authorList>
            <person name="Tang B."/>
            <person name="Chang J."/>
        </authorList>
    </citation>
    <scope>NUCLEOTIDE SEQUENCE [LARGE SCALE GENOMIC DNA]</scope>
    <source>
        <strain evidence="1 2">DSM 12778</strain>
    </source>
</reference>
<proteinExistence type="predicted"/>
<dbReference type="KEGG" id="bsto:C0V70_07300"/>
<dbReference type="InterPro" id="IPR023393">
    <property type="entry name" value="START-like_dom_sf"/>
</dbReference>
<dbReference type="RefSeq" id="WP_102243208.1">
    <property type="nucleotide sequence ID" value="NZ_CP025704.1"/>
</dbReference>
<name>A0A2K9NS45_BACTC</name>
<evidence type="ECO:0000313" key="1">
    <source>
        <dbReference type="EMBL" id="AUN97915.1"/>
    </source>
</evidence>
<sequence length="238" mass="27487">MKTFFFTHFFALLVTLFSTSYNTFAGTTKLDIKSELSDAEIRQLEGREFIVRTKDIPGSSWPEITYYAFINASPLEAVGLFAAYDIQKDYTPNLLKSTPVKHVSPTDVQTEYELHIPFPLSNAKYIHGAKIFKHADDYEVQWYMVESSSSEDVRGGAYFQNYNGKTLLRYRTYVKPKSIFGSFVKKVMFKDVEKSIVAIRTFIERTVKENPTLSSKYSEFITRALRGEFVYQTIIDKK</sequence>
<gene>
    <name evidence="1" type="ORF">C0V70_07300</name>
</gene>
<protein>
    <submittedName>
        <fullName evidence="1">Uncharacterized protein</fullName>
    </submittedName>
</protein>
<dbReference type="Gene3D" id="3.30.530.20">
    <property type="match status" value="1"/>
</dbReference>
<evidence type="ECO:0000313" key="2">
    <source>
        <dbReference type="Proteomes" id="UP000235584"/>
    </source>
</evidence>
<dbReference type="SUPFAM" id="SSF55961">
    <property type="entry name" value="Bet v1-like"/>
    <property type="match status" value="1"/>
</dbReference>